<evidence type="ECO:0000259" key="11">
    <source>
        <dbReference type="Pfam" id="PF01529"/>
    </source>
</evidence>
<keyword evidence="7" id="KW-0449">Lipoprotein</keyword>
<sequence length="387" mass="46078">MPTSKLNLLTSHHHSSKHLKLITSQSSSWSSLSSFSFSSLICFTCFEGLFFTSSSKHFKLTTNAWYRTHSYHPPFDIWLILLWVVILTQITGYFGFFLKFIVDDEKYQEQDFFKEENDVYNIHRRKSIWFFLGFLFTFIAIISSLKISFTDTADKRVIRECKERDLTYARTKGIPVVVDGWCWICRSNVGSGTRHCKYCNKCVQGFDHHCRWLNCCIAESNYRTFITFLVSSLVASIMNFWLAICAIDVYFESETNYEINLHKIFSPLIPNIIIIGLIINIILIIVSLGMVMFLGHLLFFHARLYLMDMTTVEYMSHQQQRRYYSDHYEDEEDENPWRRPYYPNPWRRRFMGMIKLLYKMVRCCTSKKRYQKVRNRNVEYGFDVHNV</sequence>
<feature type="domain" description="Palmitoyltransferase DHHC" evidence="11">
    <location>
        <begin position="181"/>
        <end position="317"/>
    </location>
</feature>
<comment type="domain">
    <text evidence="10">The DHHC domain is required for palmitoyltransferase activity.</text>
</comment>
<evidence type="ECO:0000256" key="10">
    <source>
        <dbReference type="RuleBase" id="RU079119"/>
    </source>
</evidence>
<dbReference type="PANTHER" id="PTHR22883">
    <property type="entry name" value="ZINC FINGER DHHC DOMAIN CONTAINING PROTEIN"/>
    <property type="match status" value="1"/>
</dbReference>
<dbReference type="STRING" id="1348612.A0A397G1S8"/>
<feature type="transmembrane region" description="Helical" evidence="10">
    <location>
        <begin position="35"/>
        <end position="54"/>
    </location>
</feature>
<dbReference type="GO" id="GO:0005783">
    <property type="term" value="C:endoplasmic reticulum"/>
    <property type="evidence" value="ECO:0007669"/>
    <property type="project" value="TreeGrafter"/>
</dbReference>
<evidence type="ECO:0000256" key="8">
    <source>
        <dbReference type="ARBA" id="ARBA00023315"/>
    </source>
</evidence>
<evidence type="ECO:0000256" key="6">
    <source>
        <dbReference type="ARBA" id="ARBA00023139"/>
    </source>
</evidence>
<dbReference type="Proteomes" id="UP000266861">
    <property type="component" value="Unassembled WGS sequence"/>
</dbReference>
<protein>
    <recommendedName>
        <fullName evidence="10">Palmitoyltransferase</fullName>
        <ecNumber evidence="10">2.3.1.225</ecNumber>
    </recommendedName>
</protein>
<proteinExistence type="inferred from homology"/>
<evidence type="ECO:0000256" key="4">
    <source>
        <dbReference type="ARBA" id="ARBA00022989"/>
    </source>
</evidence>
<dbReference type="InterPro" id="IPR039859">
    <property type="entry name" value="PFA4/ZDH16/20/ERF2-like"/>
</dbReference>
<dbReference type="OrthoDB" id="9909019at2759"/>
<comment type="caution">
    <text evidence="12">The sequence shown here is derived from an EMBL/GenBank/DDBJ whole genome shotgun (WGS) entry which is preliminary data.</text>
</comment>
<dbReference type="GO" id="GO:0005794">
    <property type="term" value="C:Golgi apparatus"/>
    <property type="evidence" value="ECO:0007669"/>
    <property type="project" value="TreeGrafter"/>
</dbReference>
<feature type="transmembrane region" description="Helical" evidence="10">
    <location>
        <begin position="228"/>
        <end position="251"/>
    </location>
</feature>
<evidence type="ECO:0000256" key="9">
    <source>
        <dbReference type="ARBA" id="ARBA00048048"/>
    </source>
</evidence>
<feature type="transmembrane region" description="Helical" evidence="10">
    <location>
        <begin position="75"/>
        <end position="98"/>
    </location>
</feature>
<evidence type="ECO:0000313" key="12">
    <source>
        <dbReference type="EMBL" id="RHZ44019.1"/>
    </source>
</evidence>
<dbReference type="EC" id="2.3.1.225" evidence="10"/>
<dbReference type="PANTHER" id="PTHR22883:SF203">
    <property type="entry name" value="PALMITOYLTRANSFERASE"/>
    <property type="match status" value="1"/>
</dbReference>
<keyword evidence="8 10" id="KW-0012">Acyltransferase</keyword>
<keyword evidence="6" id="KW-0564">Palmitate</keyword>
<dbReference type="InterPro" id="IPR001594">
    <property type="entry name" value="Palmitoyltrfase_DHHC"/>
</dbReference>
<evidence type="ECO:0000256" key="5">
    <source>
        <dbReference type="ARBA" id="ARBA00023136"/>
    </source>
</evidence>
<keyword evidence="13" id="KW-1185">Reference proteome</keyword>
<feature type="transmembrane region" description="Helical" evidence="10">
    <location>
        <begin position="128"/>
        <end position="149"/>
    </location>
</feature>
<dbReference type="GO" id="GO:0019706">
    <property type="term" value="F:protein-cysteine S-palmitoyltransferase activity"/>
    <property type="evidence" value="ECO:0007669"/>
    <property type="project" value="UniProtKB-EC"/>
</dbReference>
<keyword evidence="4 10" id="KW-1133">Transmembrane helix</keyword>
<evidence type="ECO:0000256" key="2">
    <source>
        <dbReference type="ARBA" id="ARBA00022679"/>
    </source>
</evidence>
<evidence type="ECO:0000256" key="7">
    <source>
        <dbReference type="ARBA" id="ARBA00023288"/>
    </source>
</evidence>
<evidence type="ECO:0000256" key="1">
    <source>
        <dbReference type="ARBA" id="ARBA00004141"/>
    </source>
</evidence>
<comment type="catalytic activity">
    <reaction evidence="9 10">
        <text>L-cysteinyl-[protein] + hexadecanoyl-CoA = S-hexadecanoyl-L-cysteinyl-[protein] + CoA</text>
        <dbReference type="Rhea" id="RHEA:36683"/>
        <dbReference type="Rhea" id="RHEA-COMP:10131"/>
        <dbReference type="Rhea" id="RHEA-COMP:11032"/>
        <dbReference type="ChEBI" id="CHEBI:29950"/>
        <dbReference type="ChEBI" id="CHEBI:57287"/>
        <dbReference type="ChEBI" id="CHEBI:57379"/>
        <dbReference type="ChEBI" id="CHEBI:74151"/>
        <dbReference type="EC" id="2.3.1.225"/>
    </reaction>
</comment>
<organism evidence="12 13">
    <name type="scientific">Diversispora epigaea</name>
    <dbReference type="NCBI Taxonomy" id="1348612"/>
    <lineage>
        <taxon>Eukaryota</taxon>
        <taxon>Fungi</taxon>
        <taxon>Fungi incertae sedis</taxon>
        <taxon>Mucoromycota</taxon>
        <taxon>Glomeromycotina</taxon>
        <taxon>Glomeromycetes</taxon>
        <taxon>Diversisporales</taxon>
        <taxon>Diversisporaceae</taxon>
        <taxon>Diversispora</taxon>
    </lineage>
</organism>
<dbReference type="AlphaFoldDB" id="A0A397G1S8"/>
<dbReference type="PROSITE" id="PS50216">
    <property type="entry name" value="DHHC"/>
    <property type="match status" value="1"/>
</dbReference>
<reference evidence="12 13" key="1">
    <citation type="submission" date="2018-08" db="EMBL/GenBank/DDBJ databases">
        <title>Genome and evolution of the arbuscular mycorrhizal fungus Diversispora epigaea (formerly Glomus versiforme) and its bacterial endosymbionts.</title>
        <authorList>
            <person name="Sun X."/>
            <person name="Fei Z."/>
            <person name="Harrison M."/>
        </authorList>
    </citation>
    <scope>NUCLEOTIDE SEQUENCE [LARGE SCALE GENOMIC DNA]</scope>
    <source>
        <strain evidence="12 13">IT104</strain>
    </source>
</reference>
<comment type="similarity">
    <text evidence="10">Belongs to the DHHC palmitoyltransferase family.</text>
</comment>
<keyword evidence="3 10" id="KW-0812">Transmembrane</keyword>
<keyword evidence="2 10" id="KW-0808">Transferase</keyword>
<accession>A0A397G1S8</accession>
<name>A0A397G1S8_9GLOM</name>
<dbReference type="GO" id="GO:0006612">
    <property type="term" value="P:protein targeting to membrane"/>
    <property type="evidence" value="ECO:0007669"/>
    <property type="project" value="TreeGrafter"/>
</dbReference>
<evidence type="ECO:0000256" key="3">
    <source>
        <dbReference type="ARBA" id="ARBA00022692"/>
    </source>
</evidence>
<comment type="subcellular location">
    <subcellularLocation>
        <location evidence="1">Membrane</location>
        <topology evidence="1">Multi-pass membrane protein</topology>
    </subcellularLocation>
</comment>
<feature type="transmembrane region" description="Helical" evidence="10">
    <location>
        <begin position="271"/>
        <end position="299"/>
    </location>
</feature>
<gene>
    <name evidence="12" type="ORF">Glove_772g3</name>
</gene>
<keyword evidence="5 10" id="KW-0472">Membrane</keyword>
<dbReference type="EMBL" id="PQFF01000598">
    <property type="protein sequence ID" value="RHZ44019.1"/>
    <property type="molecule type" value="Genomic_DNA"/>
</dbReference>
<dbReference type="GO" id="GO:0016020">
    <property type="term" value="C:membrane"/>
    <property type="evidence" value="ECO:0007669"/>
    <property type="project" value="UniProtKB-SubCell"/>
</dbReference>
<evidence type="ECO:0000313" key="13">
    <source>
        <dbReference type="Proteomes" id="UP000266861"/>
    </source>
</evidence>
<dbReference type="Pfam" id="PF01529">
    <property type="entry name" value="DHHC"/>
    <property type="match status" value="1"/>
</dbReference>